<dbReference type="Gene3D" id="2.160.10.10">
    <property type="entry name" value="Hexapeptide repeat proteins"/>
    <property type="match status" value="1"/>
</dbReference>
<keyword evidence="2" id="KW-1185">Reference proteome</keyword>
<proteinExistence type="predicted"/>
<dbReference type="InterPro" id="IPR011004">
    <property type="entry name" value="Trimer_LpxA-like_sf"/>
</dbReference>
<evidence type="ECO:0000313" key="2">
    <source>
        <dbReference type="Proteomes" id="UP000278673"/>
    </source>
</evidence>
<dbReference type="InterPro" id="IPR001451">
    <property type="entry name" value="Hexapep"/>
</dbReference>
<name>A0A3M2M044_9ACTN</name>
<sequence>MTERDLSQRQLVTFDGHTPRVADSAWLAPSATLIGRVTVDERASVWFTGVARADAETIGIGAGSNVQDGCVLHADPGFPTRLGAGVSVGHRAVVHGTVVEDDALVGMGSVLLNGCHVGRGALVAAGAVLLEGTEVPPGSLVAGVPGKVRRELTEEEAAGLRATAEHYRRLAERYRALGPGNEGEPPS</sequence>
<evidence type="ECO:0000313" key="1">
    <source>
        <dbReference type="EMBL" id="RMI42856.1"/>
    </source>
</evidence>
<dbReference type="InterPro" id="IPR050484">
    <property type="entry name" value="Transf_Hexapept/Carb_Anhydrase"/>
</dbReference>
<reference evidence="1 2" key="1">
    <citation type="submission" date="2018-10" db="EMBL/GenBank/DDBJ databases">
        <title>Isolation, diversity and antifungal activity of actinobacteria from wheat.</title>
        <authorList>
            <person name="Han C."/>
        </authorList>
    </citation>
    <scope>NUCLEOTIDE SEQUENCE [LARGE SCALE GENOMIC DNA]</scope>
    <source>
        <strain evidence="1 2">NEAU-YY642</strain>
    </source>
</reference>
<dbReference type="PANTHER" id="PTHR13061:SF29">
    <property type="entry name" value="GAMMA CARBONIC ANHYDRASE-LIKE 1, MITOCHONDRIAL-RELATED"/>
    <property type="match status" value="1"/>
</dbReference>
<accession>A0A3M2M044</accession>
<organism evidence="1 2">
    <name type="scientific">Streptomyces triticirhizae</name>
    <dbReference type="NCBI Taxonomy" id="2483353"/>
    <lineage>
        <taxon>Bacteria</taxon>
        <taxon>Bacillati</taxon>
        <taxon>Actinomycetota</taxon>
        <taxon>Actinomycetes</taxon>
        <taxon>Kitasatosporales</taxon>
        <taxon>Streptomycetaceae</taxon>
        <taxon>Streptomyces</taxon>
    </lineage>
</organism>
<dbReference type="RefSeq" id="WP_122183156.1">
    <property type="nucleotide sequence ID" value="NZ_RFFJ01000030.1"/>
</dbReference>
<protein>
    <submittedName>
        <fullName evidence="1">Gamma carbonic anhydrase family protein</fullName>
    </submittedName>
</protein>
<gene>
    <name evidence="1" type="ORF">EBN88_08325</name>
</gene>
<dbReference type="Proteomes" id="UP000278673">
    <property type="component" value="Unassembled WGS sequence"/>
</dbReference>
<comment type="caution">
    <text evidence="1">The sequence shown here is derived from an EMBL/GenBank/DDBJ whole genome shotgun (WGS) entry which is preliminary data.</text>
</comment>
<dbReference type="Pfam" id="PF00132">
    <property type="entry name" value="Hexapep"/>
    <property type="match status" value="1"/>
</dbReference>
<dbReference type="PANTHER" id="PTHR13061">
    <property type="entry name" value="DYNACTIN SUBUNIT P25"/>
    <property type="match status" value="1"/>
</dbReference>
<dbReference type="AlphaFoldDB" id="A0A3M2M044"/>
<dbReference type="EMBL" id="RFFJ01000030">
    <property type="protein sequence ID" value="RMI42856.1"/>
    <property type="molecule type" value="Genomic_DNA"/>
</dbReference>
<dbReference type="SUPFAM" id="SSF51161">
    <property type="entry name" value="Trimeric LpxA-like enzymes"/>
    <property type="match status" value="1"/>
</dbReference>
<dbReference type="CDD" id="cd04645">
    <property type="entry name" value="LbH_gamma_CA_like"/>
    <property type="match status" value="1"/>
</dbReference>
<dbReference type="InterPro" id="IPR047324">
    <property type="entry name" value="LbH_gamma_CA-like"/>
</dbReference>